<dbReference type="CDD" id="cd06257">
    <property type="entry name" value="DnaJ"/>
    <property type="match status" value="1"/>
</dbReference>
<dbReference type="InterPro" id="IPR036869">
    <property type="entry name" value="J_dom_sf"/>
</dbReference>
<feature type="compositionally biased region" description="Polar residues" evidence="6">
    <location>
        <begin position="88"/>
        <end position="97"/>
    </location>
</feature>
<dbReference type="Pfam" id="PF00226">
    <property type="entry name" value="DnaJ"/>
    <property type="match status" value="1"/>
</dbReference>
<dbReference type="InterPro" id="IPR018253">
    <property type="entry name" value="DnaJ_domain_CS"/>
</dbReference>
<dbReference type="PANTHER" id="PTHR43908:SF3">
    <property type="entry name" value="AT29763P-RELATED"/>
    <property type="match status" value="1"/>
</dbReference>
<reference evidence="10" key="1">
    <citation type="submission" date="2025-08" db="UniProtKB">
        <authorList>
            <consortium name="RefSeq"/>
        </authorList>
    </citation>
    <scope>IDENTIFICATION</scope>
</reference>
<dbReference type="Proteomes" id="UP000694845">
    <property type="component" value="Unplaced"/>
</dbReference>
<dbReference type="SMART" id="SM00271">
    <property type="entry name" value="DnaJ"/>
    <property type="match status" value="1"/>
</dbReference>
<dbReference type="PRINTS" id="PR00625">
    <property type="entry name" value="JDOMAIN"/>
</dbReference>
<keyword evidence="4 7" id="KW-1133">Transmembrane helix</keyword>
<evidence type="ECO:0000259" key="8">
    <source>
        <dbReference type="PROSITE" id="PS50076"/>
    </source>
</evidence>
<keyword evidence="5 7" id="KW-0472">Membrane</keyword>
<dbReference type="KEGG" id="aplc:110977007"/>
<dbReference type="SUPFAM" id="SSF46565">
    <property type="entry name" value="Chaperone J-domain"/>
    <property type="match status" value="1"/>
</dbReference>
<evidence type="ECO:0000313" key="9">
    <source>
        <dbReference type="Proteomes" id="UP000694845"/>
    </source>
</evidence>
<comment type="subcellular location">
    <subcellularLocation>
        <location evidence="1">Endoplasmic reticulum membrane</location>
        <topology evidence="1">Single-pass membrane protein</topology>
    </subcellularLocation>
</comment>
<feature type="compositionally biased region" description="Basic and acidic residues" evidence="6">
    <location>
        <begin position="42"/>
        <end position="57"/>
    </location>
</feature>
<feature type="region of interest" description="Disordered" evidence="6">
    <location>
        <begin position="42"/>
        <end position="123"/>
    </location>
</feature>
<feature type="transmembrane region" description="Helical" evidence="7">
    <location>
        <begin position="280"/>
        <end position="301"/>
    </location>
</feature>
<dbReference type="GO" id="GO:0030544">
    <property type="term" value="F:Hsp70 protein binding"/>
    <property type="evidence" value="ECO:0007669"/>
    <property type="project" value="TreeGrafter"/>
</dbReference>
<accession>A0A8B7Y016</accession>
<evidence type="ECO:0000256" key="3">
    <source>
        <dbReference type="ARBA" id="ARBA00022824"/>
    </source>
</evidence>
<evidence type="ECO:0000313" key="10">
    <source>
        <dbReference type="RefSeq" id="XP_022086493.1"/>
    </source>
</evidence>
<feature type="domain" description="J" evidence="8">
    <location>
        <begin position="138"/>
        <end position="202"/>
    </location>
</feature>
<protein>
    <submittedName>
        <fullName evidence="10">DnaJ homolog subfamily B member 12-like</fullName>
    </submittedName>
</protein>
<evidence type="ECO:0000256" key="1">
    <source>
        <dbReference type="ARBA" id="ARBA00004389"/>
    </source>
</evidence>
<dbReference type="GO" id="GO:0071218">
    <property type="term" value="P:cellular response to misfolded protein"/>
    <property type="evidence" value="ECO:0007669"/>
    <property type="project" value="TreeGrafter"/>
</dbReference>
<dbReference type="FunFam" id="1.10.287.110:FF:000070">
    <property type="entry name" value="Endoplasmic reticulum protein, putative"/>
    <property type="match status" value="1"/>
</dbReference>
<proteinExistence type="predicted"/>
<dbReference type="InterPro" id="IPR001623">
    <property type="entry name" value="DnaJ_domain"/>
</dbReference>
<keyword evidence="2 7" id="KW-0812">Transmembrane</keyword>
<dbReference type="OMA" id="ARSREHN"/>
<keyword evidence="3" id="KW-0256">Endoplasmic reticulum</keyword>
<evidence type="ECO:0000256" key="7">
    <source>
        <dbReference type="SAM" id="Phobius"/>
    </source>
</evidence>
<dbReference type="GO" id="GO:0005789">
    <property type="term" value="C:endoplasmic reticulum membrane"/>
    <property type="evidence" value="ECO:0007669"/>
    <property type="project" value="UniProtKB-SubCell"/>
</dbReference>
<feature type="compositionally biased region" description="Low complexity" evidence="6">
    <location>
        <begin position="58"/>
        <end position="79"/>
    </location>
</feature>
<dbReference type="AlphaFoldDB" id="A0A8B7Y016"/>
<dbReference type="InterPro" id="IPR015399">
    <property type="entry name" value="DUF1977_DnaJ-like"/>
</dbReference>
<keyword evidence="9" id="KW-1185">Reference proteome</keyword>
<name>A0A8B7Y016_ACAPL</name>
<dbReference type="GeneID" id="110977007"/>
<sequence length="404" mass="46938">MEGNREDSLKCIRIAENCISTGDYEKARRFLNKAQRLYPSQRAKDLLQHLDSHEEKSSTSSSDSADQPDSTDQPDSADQPESRERQHTSAGSTNGPSPRQRHSSASREPKAAETNGGVNRNYTDEQLKGVNRIKKCKDFYEILGIPKDANEADIKKAYRKLALQFHPDKNHAPGAGEAFKAIGKAFSVLSDAEKRKRYDMFGDESPEVSNVRRRRHHHHHHGGFYYETRGFDDDDFSPEDLFNMFFGGGFPQGDIARQRRHYRTHHPRQHQSQEEARYTFLLQLLPIFMLVIISLLSTAFIQEPAYSLSRTGSFVHERTTHENKIKYFVKNSFNKEYSGRIHLIDKRVEEDYVDNLRSNCYRERLNKEAAMQRARYFGDKKMHERAMRMTLTSCDKYDEFRRLS</sequence>
<dbReference type="Pfam" id="PF09320">
    <property type="entry name" value="DUF1977"/>
    <property type="match status" value="1"/>
</dbReference>
<dbReference type="PROSITE" id="PS50076">
    <property type="entry name" value="DNAJ_2"/>
    <property type="match status" value="1"/>
</dbReference>
<dbReference type="PROSITE" id="PS00636">
    <property type="entry name" value="DNAJ_1"/>
    <property type="match status" value="1"/>
</dbReference>
<dbReference type="InterPro" id="IPR051100">
    <property type="entry name" value="DnaJ_subfamily_B/C"/>
</dbReference>
<evidence type="ECO:0000256" key="6">
    <source>
        <dbReference type="SAM" id="MobiDB-lite"/>
    </source>
</evidence>
<evidence type="ECO:0000256" key="2">
    <source>
        <dbReference type="ARBA" id="ARBA00022692"/>
    </source>
</evidence>
<dbReference type="PANTHER" id="PTHR43908">
    <property type="entry name" value="AT29763P-RELATED"/>
    <property type="match status" value="1"/>
</dbReference>
<evidence type="ECO:0000256" key="4">
    <source>
        <dbReference type="ARBA" id="ARBA00022989"/>
    </source>
</evidence>
<dbReference type="Gene3D" id="1.10.287.110">
    <property type="entry name" value="DnaJ domain"/>
    <property type="match status" value="1"/>
</dbReference>
<evidence type="ECO:0000256" key="5">
    <source>
        <dbReference type="ARBA" id="ARBA00023136"/>
    </source>
</evidence>
<organism evidence="9 10">
    <name type="scientific">Acanthaster planci</name>
    <name type="common">Crown-of-thorns starfish</name>
    <dbReference type="NCBI Taxonomy" id="133434"/>
    <lineage>
        <taxon>Eukaryota</taxon>
        <taxon>Metazoa</taxon>
        <taxon>Echinodermata</taxon>
        <taxon>Eleutherozoa</taxon>
        <taxon>Asterozoa</taxon>
        <taxon>Asteroidea</taxon>
        <taxon>Valvatacea</taxon>
        <taxon>Valvatida</taxon>
        <taxon>Acanthasteridae</taxon>
        <taxon>Acanthaster</taxon>
    </lineage>
</organism>
<dbReference type="OrthoDB" id="442087at2759"/>
<gene>
    <name evidence="10" type="primary">LOC110977007</name>
</gene>
<dbReference type="RefSeq" id="XP_022086493.1">
    <property type="nucleotide sequence ID" value="XM_022230801.1"/>
</dbReference>